<evidence type="ECO:0000256" key="4">
    <source>
        <dbReference type="PIRSR" id="PIRSR001434-2"/>
    </source>
</evidence>
<keyword evidence="7" id="KW-1185">Reference proteome</keyword>
<evidence type="ECO:0000256" key="3">
    <source>
        <dbReference type="ARBA" id="ARBA00022898"/>
    </source>
</evidence>
<dbReference type="Gene3D" id="3.90.1150.10">
    <property type="entry name" value="Aspartate Aminotransferase, domain 1"/>
    <property type="match status" value="1"/>
</dbReference>
<dbReference type="GO" id="GO:0005737">
    <property type="term" value="C:cytoplasm"/>
    <property type="evidence" value="ECO:0007669"/>
    <property type="project" value="TreeGrafter"/>
</dbReference>
<comment type="caution">
    <text evidence="6">The sequence shown here is derived from an EMBL/GenBank/DDBJ whole genome shotgun (WGS) entry which is preliminary data.</text>
</comment>
<dbReference type="SUPFAM" id="SSF53383">
    <property type="entry name" value="PLP-dependent transferases"/>
    <property type="match status" value="1"/>
</dbReference>
<accession>A0A849L2J0</accession>
<dbReference type="Pfam" id="PF01053">
    <property type="entry name" value="Cys_Met_Meta_PP"/>
    <property type="match status" value="1"/>
</dbReference>
<dbReference type="InterPro" id="IPR015424">
    <property type="entry name" value="PyrdxlP-dep_Trfase"/>
</dbReference>
<comment type="similarity">
    <text evidence="2 5">Belongs to the trans-sulfuration enzymes family.</text>
</comment>
<evidence type="ECO:0000256" key="1">
    <source>
        <dbReference type="ARBA" id="ARBA00001933"/>
    </source>
</evidence>
<dbReference type="PANTHER" id="PTHR11808:SF15">
    <property type="entry name" value="CYSTATHIONINE GAMMA-LYASE"/>
    <property type="match status" value="1"/>
</dbReference>
<dbReference type="GO" id="GO:0004123">
    <property type="term" value="F:cystathionine gamma-lyase activity"/>
    <property type="evidence" value="ECO:0007669"/>
    <property type="project" value="TreeGrafter"/>
</dbReference>
<dbReference type="PROSITE" id="PS00868">
    <property type="entry name" value="CYS_MET_METAB_PP"/>
    <property type="match status" value="1"/>
</dbReference>
<evidence type="ECO:0000256" key="2">
    <source>
        <dbReference type="ARBA" id="ARBA00009077"/>
    </source>
</evidence>
<name>A0A849L2J0_9RHOB</name>
<dbReference type="InterPro" id="IPR000277">
    <property type="entry name" value="Cys/Met-Metab_PyrdxlP-dep_enz"/>
</dbReference>
<gene>
    <name evidence="6" type="ORF">HMH01_08520</name>
</gene>
<reference evidence="6 7" key="1">
    <citation type="submission" date="2020-05" db="EMBL/GenBank/DDBJ databases">
        <title>Gimesia benthica sp. nov., a novel planctomycete isolated from a deep-sea water sample of the Northwest Indian Ocean.</title>
        <authorList>
            <person name="Wang J."/>
            <person name="Ruan C."/>
            <person name="Song L."/>
            <person name="Zhu Y."/>
            <person name="Li A."/>
            <person name="Zheng X."/>
            <person name="Wang L."/>
            <person name="Lu Z."/>
            <person name="Huang Y."/>
            <person name="Du W."/>
            <person name="Zhou Y."/>
            <person name="Huang L."/>
            <person name="Dai X."/>
        </authorList>
    </citation>
    <scope>NUCLEOTIDE SEQUENCE [LARGE SCALE GENOMIC DNA]</scope>
    <source>
        <strain evidence="6 7">YYQ-30</strain>
    </source>
</reference>
<dbReference type="GO" id="GO:0016740">
    <property type="term" value="F:transferase activity"/>
    <property type="evidence" value="ECO:0007669"/>
    <property type="project" value="UniProtKB-KW"/>
</dbReference>
<dbReference type="PIRSF" id="PIRSF001434">
    <property type="entry name" value="CGS"/>
    <property type="match status" value="1"/>
</dbReference>
<dbReference type="PANTHER" id="PTHR11808">
    <property type="entry name" value="TRANS-SULFURATION ENZYME FAMILY MEMBER"/>
    <property type="match status" value="1"/>
</dbReference>
<dbReference type="Gene3D" id="3.40.640.10">
    <property type="entry name" value="Type I PLP-dependent aspartate aminotransferase-like (Major domain)"/>
    <property type="match status" value="1"/>
</dbReference>
<dbReference type="EMBL" id="JABFBC010000001">
    <property type="protein sequence ID" value="NNU80483.1"/>
    <property type="molecule type" value="Genomic_DNA"/>
</dbReference>
<dbReference type="InterPro" id="IPR054542">
    <property type="entry name" value="Cys_met_metab_PP"/>
</dbReference>
<dbReference type="InterPro" id="IPR015422">
    <property type="entry name" value="PyrdxlP-dep_Trfase_small"/>
</dbReference>
<proteinExistence type="inferred from homology"/>
<dbReference type="GO" id="GO:0030170">
    <property type="term" value="F:pyridoxal phosphate binding"/>
    <property type="evidence" value="ECO:0007669"/>
    <property type="project" value="InterPro"/>
</dbReference>
<protein>
    <submittedName>
        <fullName evidence="6">PLP-dependent transferase</fullName>
    </submittedName>
</protein>
<feature type="modified residue" description="N6-(pyridoxal phosphate)lysine" evidence="4">
    <location>
        <position position="206"/>
    </location>
</feature>
<evidence type="ECO:0000313" key="7">
    <source>
        <dbReference type="Proteomes" id="UP000572377"/>
    </source>
</evidence>
<evidence type="ECO:0000256" key="5">
    <source>
        <dbReference type="RuleBase" id="RU362118"/>
    </source>
</evidence>
<keyword evidence="3 4" id="KW-0663">Pyridoxal phosphate</keyword>
<dbReference type="GO" id="GO:0019343">
    <property type="term" value="P:cysteine biosynthetic process via cystathionine"/>
    <property type="evidence" value="ECO:0007669"/>
    <property type="project" value="TreeGrafter"/>
</dbReference>
<keyword evidence="6" id="KW-0808">Transferase</keyword>
<dbReference type="GO" id="GO:0019346">
    <property type="term" value="P:transsulfuration"/>
    <property type="evidence" value="ECO:0007669"/>
    <property type="project" value="InterPro"/>
</dbReference>
<comment type="cofactor">
    <cofactor evidence="1 5">
        <name>pyridoxal 5'-phosphate</name>
        <dbReference type="ChEBI" id="CHEBI:597326"/>
    </cofactor>
</comment>
<dbReference type="AlphaFoldDB" id="A0A849L2J0"/>
<organism evidence="6 7">
    <name type="scientific">Halovulum dunhuangense</name>
    <dbReference type="NCBI Taxonomy" id="1505036"/>
    <lineage>
        <taxon>Bacteria</taxon>
        <taxon>Pseudomonadati</taxon>
        <taxon>Pseudomonadota</taxon>
        <taxon>Alphaproteobacteria</taxon>
        <taxon>Rhodobacterales</taxon>
        <taxon>Paracoccaceae</taxon>
        <taxon>Halovulum</taxon>
    </lineage>
</organism>
<dbReference type="InterPro" id="IPR015421">
    <property type="entry name" value="PyrdxlP-dep_Trfase_major"/>
</dbReference>
<dbReference type="Proteomes" id="UP000572377">
    <property type="component" value="Unassembled WGS sequence"/>
</dbReference>
<dbReference type="FunFam" id="3.40.640.10:FF:000046">
    <property type="entry name" value="Cystathionine gamma-lyase"/>
    <property type="match status" value="1"/>
</dbReference>
<dbReference type="RefSeq" id="WP_171324282.1">
    <property type="nucleotide sequence ID" value="NZ_JABFBC010000001.1"/>
</dbReference>
<evidence type="ECO:0000313" key="6">
    <source>
        <dbReference type="EMBL" id="NNU80483.1"/>
    </source>
</evidence>
<sequence>MTQSRRNAPLSPATRAAQALRHIDPVTGSVTPAIDLSSTFARDADYAPRQRYIYGRDGGPTVEHAEAVIADLDGAARTLLFASGMAAIAAMLETLRAGDHVAAPRVMYHGGQTWLHRVAERRGIEVTFYDQADPEGPKAALRAGQSRILWIETPANPNWDIVDIEAAAKAAHDAGALLFADCTAAPPCTLQALRLGADVAFHSATKYMGGHSDLTAGALSLAVDGDLAAELRQVRSLMGSVIAAFEAWLLIRGLRTLFLRWEKASSNAMAIAHAMVGHPNVAQVLYPGLPDHPGHAIARAQMQGGFGGMLSLMVTGDGSIARDVARFTEVFIPATSLGGVESLIEHRKAVEGPYSIVPPQLLRLSVGIEDAADLIADLTQALERAG</sequence>